<dbReference type="Pfam" id="PF01584">
    <property type="entry name" value="CheW"/>
    <property type="match status" value="1"/>
</dbReference>
<dbReference type="GO" id="GO:0006935">
    <property type="term" value="P:chemotaxis"/>
    <property type="evidence" value="ECO:0007669"/>
    <property type="project" value="InterPro"/>
</dbReference>
<keyword evidence="3" id="KW-1185">Reference proteome</keyword>
<dbReference type="InterPro" id="IPR002545">
    <property type="entry name" value="CheW-lke_dom"/>
</dbReference>
<dbReference type="InterPro" id="IPR036061">
    <property type="entry name" value="CheW-like_dom_sf"/>
</dbReference>
<dbReference type="GO" id="GO:0007165">
    <property type="term" value="P:signal transduction"/>
    <property type="evidence" value="ECO:0007669"/>
    <property type="project" value="InterPro"/>
</dbReference>
<dbReference type="Gene3D" id="2.30.30.40">
    <property type="entry name" value="SH3 Domains"/>
    <property type="match status" value="1"/>
</dbReference>
<protein>
    <recommendedName>
        <fullName evidence="1">CheW-like domain-containing protein</fullName>
    </recommendedName>
</protein>
<organism evidence="2 3">
    <name type="scientific">Sulfoacidibacillus ferrooxidans</name>
    <dbReference type="NCBI Taxonomy" id="2005001"/>
    <lineage>
        <taxon>Bacteria</taxon>
        <taxon>Bacillati</taxon>
        <taxon>Bacillota</taxon>
        <taxon>Bacilli</taxon>
        <taxon>Bacillales</taxon>
        <taxon>Alicyclobacillaceae</taxon>
        <taxon>Sulfoacidibacillus</taxon>
    </lineage>
</organism>
<evidence type="ECO:0000313" key="3">
    <source>
        <dbReference type="Proteomes" id="UP001139263"/>
    </source>
</evidence>
<name>A0A9X1V7X7_9BACL</name>
<dbReference type="Gene3D" id="2.40.50.180">
    <property type="entry name" value="CheA-289, Domain 4"/>
    <property type="match status" value="1"/>
</dbReference>
<evidence type="ECO:0000259" key="1">
    <source>
        <dbReference type="PROSITE" id="PS50851"/>
    </source>
</evidence>
<dbReference type="SMART" id="SM00260">
    <property type="entry name" value="CheW"/>
    <property type="match status" value="1"/>
</dbReference>
<dbReference type="RefSeq" id="WP_241712479.1">
    <property type="nucleotide sequence ID" value="NZ_JALBUF010000002.1"/>
</dbReference>
<dbReference type="PANTHER" id="PTHR22617:SF23">
    <property type="entry name" value="CHEMOTAXIS PROTEIN CHEW"/>
    <property type="match status" value="1"/>
</dbReference>
<dbReference type="GO" id="GO:0005829">
    <property type="term" value="C:cytosol"/>
    <property type="evidence" value="ECO:0007669"/>
    <property type="project" value="TreeGrafter"/>
</dbReference>
<accession>A0A9X1V7X7</accession>
<sequence length="121" mass="13378">MKVVIYRLGDSQYATPVEKIQSIERMLPIRPVPGAASHILGVANLRGSVIAVSDLRALLHIEEQELTAESRLLISEGNGYVVDEALDIADCALDAWEVVGEQRVWQREDQLIVWEELGANG</sequence>
<reference evidence="2" key="1">
    <citation type="submission" date="2022-03" db="EMBL/GenBank/DDBJ databases">
        <title>Draft Genome Sequence of Firmicute Strain S0AB, a Heterotrophic Iron/Sulfur-Oxidizing Extreme Acidophile.</title>
        <authorList>
            <person name="Vergara E."/>
            <person name="Pakostova E."/>
            <person name="Johnson D.B."/>
            <person name="Holmes D.S."/>
        </authorList>
    </citation>
    <scope>NUCLEOTIDE SEQUENCE</scope>
    <source>
        <strain evidence="2">S0AB</strain>
    </source>
</reference>
<evidence type="ECO:0000313" key="2">
    <source>
        <dbReference type="EMBL" id="MCI0182880.1"/>
    </source>
</evidence>
<dbReference type="EMBL" id="JALBUF010000002">
    <property type="protein sequence ID" value="MCI0182880.1"/>
    <property type="molecule type" value="Genomic_DNA"/>
</dbReference>
<proteinExistence type="predicted"/>
<dbReference type="PROSITE" id="PS50851">
    <property type="entry name" value="CHEW"/>
    <property type="match status" value="1"/>
</dbReference>
<feature type="domain" description="CheW-like" evidence="1">
    <location>
        <begin position="1"/>
        <end position="121"/>
    </location>
</feature>
<dbReference type="AlphaFoldDB" id="A0A9X1V7X7"/>
<gene>
    <name evidence="2" type="ORF">MM817_01149</name>
</gene>
<comment type="caution">
    <text evidence="2">The sequence shown here is derived from an EMBL/GenBank/DDBJ whole genome shotgun (WGS) entry which is preliminary data.</text>
</comment>
<dbReference type="InterPro" id="IPR039315">
    <property type="entry name" value="CheW"/>
</dbReference>
<dbReference type="Proteomes" id="UP001139263">
    <property type="component" value="Unassembled WGS sequence"/>
</dbReference>
<dbReference type="PANTHER" id="PTHR22617">
    <property type="entry name" value="CHEMOTAXIS SENSOR HISTIDINE KINASE-RELATED"/>
    <property type="match status" value="1"/>
</dbReference>
<dbReference type="SUPFAM" id="SSF50341">
    <property type="entry name" value="CheW-like"/>
    <property type="match status" value="1"/>
</dbReference>